<proteinExistence type="predicted"/>
<keyword evidence="2" id="KW-1185">Reference proteome</keyword>
<reference evidence="1 2" key="1">
    <citation type="submission" date="2020-01" db="EMBL/GenBank/DDBJ databases">
        <title>Complete genome sequence of Chitinophaga sp. H33E-04 isolated from quinoa roots.</title>
        <authorList>
            <person name="Weon H.-Y."/>
            <person name="Lee S.A."/>
        </authorList>
    </citation>
    <scope>NUCLEOTIDE SEQUENCE [LARGE SCALE GENOMIC DNA]</scope>
    <source>
        <strain evidence="1 2">H33E-04</strain>
    </source>
</reference>
<name>A0A6B9Z8Q0_9BACT</name>
<dbReference type="EMBL" id="CP048113">
    <property type="protein sequence ID" value="QHS58622.1"/>
    <property type="molecule type" value="Genomic_DNA"/>
</dbReference>
<protein>
    <submittedName>
        <fullName evidence="1">Uncharacterized protein</fullName>
    </submittedName>
</protein>
<dbReference type="AlphaFoldDB" id="A0A6B9Z8Q0"/>
<dbReference type="KEGG" id="chih:GWR21_03115"/>
<gene>
    <name evidence="1" type="ORF">GWR21_03115</name>
</gene>
<evidence type="ECO:0000313" key="2">
    <source>
        <dbReference type="Proteomes" id="UP000476411"/>
    </source>
</evidence>
<evidence type="ECO:0000313" key="1">
    <source>
        <dbReference type="EMBL" id="QHS58622.1"/>
    </source>
</evidence>
<dbReference type="Proteomes" id="UP000476411">
    <property type="component" value="Chromosome"/>
</dbReference>
<dbReference type="RefSeq" id="WP_162330325.1">
    <property type="nucleotide sequence ID" value="NZ_CP048113.1"/>
</dbReference>
<organism evidence="1 2">
    <name type="scientific">Chitinophaga agri</name>
    <dbReference type="NCBI Taxonomy" id="2703787"/>
    <lineage>
        <taxon>Bacteria</taxon>
        <taxon>Pseudomonadati</taxon>
        <taxon>Bacteroidota</taxon>
        <taxon>Chitinophagia</taxon>
        <taxon>Chitinophagales</taxon>
        <taxon>Chitinophagaceae</taxon>
        <taxon>Chitinophaga</taxon>
    </lineage>
</organism>
<accession>A0A6B9Z8Q0</accession>
<sequence>MRLETIVSEEFKTMDERMIAMDAKLANTVSKLNNIENRLIDVEQKQIAQDVQIESRFYSIEVILEKLADQLSGKKQTQGKTMAKGRGKN</sequence>